<sequence length="80" mass="8421">MGNKRVVTKRAKRWNPSIRIKANGGVGKTGYPVNLPRIGPGPGSHQFLKTGIGLGPDQTGSQIPGIGPGIGGNRYQYPIN</sequence>
<protein>
    <submittedName>
        <fullName evidence="2">Uncharacterized protein</fullName>
    </submittedName>
</protein>
<organism evidence="2 3">
    <name type="scientific">Hibiscus sabdariffa</name>
    <name type="common">roselle</name>
    <dbReference type="NCBI Taxonomy" id="183260"/>
    <lineage>
        <taxon>Eukaryota</taxon>
        <taxon>Viridiplantae</taxon>
        <taxon>Streptophyta</taxon>
        <taxon>Embryophyta</taxon>
        <taxon>Tracheophyta</taxon>
        <taxon>Spermatophyta</taxon>
        <taxon>Magnoliopsida</taxon>
        <taxon>eudicotyledons</taxon>
        <taxon>Gunneridae</taxon>
        <taxon>Pentapetalae</taxon>
        <taxon>rosids</taxon>
        <taxon>malvids</taxon>
        <taxon>Malvales</taxon>
        <taxon>Malvaceae</taxon>
        <taxon>Malvoideae</taxon>
        <taxon>Hibiscus</taxon>
    </lineage>
</organism>
<gene>
    <name evidence="2" type="ORF">V6N11_081084</name>
</gene>
<proteinExistence type="predicted"/>
<feature type="region of interest" description="Disordered" evidence="1">
    <location>
        <begin position="25"/>
        <end position="72"/>
    </location>
</feature>
<evidence type="ECO:0000256" key="1">
    <source>
        <dbReference type="SAM" id="MobiDB-lite"/>
    </source>
</evidence>
<dbReference type="Proteomes" id="UP001396334">
    <property type="component" value="Unassembled WGS sequence"/>
</dbReference>
<evidence type="ECO:0000313" key="2">
    <source>
        <dbReference type="EMBL" id="KAK9000593.1"/>
    </source>
</evidence>
<keyword evidence="3" id="KW-1185">Reference proteome</keyword>
<accession>A0ABR2QIV6</accession>
<reference evidence="2 3" key="1">
    <citation type="journal article" date="2024" name="G3 (Bethesda)">
        <title>Genome assembly of Hibiscus sabdariffa L. provides insights into metabolisms of medicinal natural products.</title>
        <authorList>
            <person name="Kim T."/>
        </authorList>
    </citation>
    <scope>NUCLEOTIDE SEQUENCE [LARGE SCALE GENOMIC DNA]</scope>
    <source>
        <strain evidence="2">TK-2024</strain>
        <tissue evidence="2">Old leaves</tissue>
    </source>
</reference>
<comment type="caution">
    <text evidence="2">The sequence shown here is derived from an EMBL/GenBank/DDBJ whole genome shotgun (WGS) entry which is preliminary data.</text>
</comment>
<evidence type="ECO:0000313" key="3">
    <source>
        <dbReference type="Proteomes" id="UP001396334"/>
    </source>
</evidence>
<name>A0ABR2QIV6_9ROSI</name>
<dbReference type="EMBL" id="JBBPBN010000037">
    <property type="protein sequence ID" value="KAK9000593.1"/>
    <property type="molecule type" value="Genomic_DNA"/>
</dbReference>